<organism evidence="2 3">
    <name type="scientific">Aspergillus tamarii</name>
    <dbReference type="NCBI Taxonomy" id="41984"/>
    <lineage>
        <taxon>Eukaryota</taxon>
        <taxon>Fungi</taxon>
        <taxon>Dikarya</taxon>
        <taxon>Ascomycota</taxon>
        <taxon>Pezizomycotina</taxon>
        <taxon>Eurotiomycetes</taxon>
        <taxon>Eurotiomycetidae</taxon>
        <taxon>Eurotiales</taxon>
        <taxon>Aspergillaceae</taxon>
        <taxon>Aspergillus</taxon>
        <taxon>Aspergillus subgen. Circumdati</taxon>
    </lineage>
</organism>
<dbReference type="OrthoDB" id="4495508at2759"/>
<evidence type="ECO:0000313" key="3">
    <source>
        <dbReference type="Proteomes" id="UP000326950"/>
    </source>
</evidence>
<reference evidence="2 3" key="1">
    <citation type="submission" date="2019-04" db="EMBL/GenBank/DDBJ databases">
        <title>Friends and foes A comparative genomics study of 23 Aspergillus species from section Flavi.</title>
        <authorList>
            <consortium name="DOE Joint Genome Institute"/>
            <person name="Kjaerbolling I."/>
            <person name="Vesth T."/>
            <person name="Frisvad J.C."/>
            <person name="Nybo J.L."/>
            <person name="Theobald S."/>
            <person name="Kildgaard S."/>
            <person name="Isbrandt T."/>
            <person name="Kuo A."/>
            <person name="Sato A."/>
            <person name="Lyhne E.K."/>
            <person name="Kogle M.E."/>
            <person name="Wiebenga A."/>
            <person name="Kun R.S."/>
            <person name="Lubbers R.J."/>
            <person name="Makela M.R."/>
            <person name="Barry K."/>
            <person name="Chovatia M."/>
            <person name="Clum A."/>
            <person name="Daum C."/>
            <person name="Haridas S."/>
            <person name="He G."/>
            <person name="LaButti K."/>
            <person name="Lipzen A."/>
            <person name="Mondo S."/>
            <person name="Riley R."/>
            <person name="Salamov A."/>
            <person name="Simmons B.A."/>
            <person name="Magnuson J.K."/>
            <person name="Henrissat B."/>
            <person name="Mortensen U.H."/>
            <person name="Larsen T.O."/>
            <person name="Devries R.P."/>
            <person name="Grigoriev I.V."/>
            <person name="Machida M."/>
            <person name="Baker S.E."/>
            <person name="Andersen M.R."/>
        </authorList>
    </citation>
    <scope>NUCLEOTIDE SEQUENCE [LARGE SCALE GENOMIC DNA]</scope>
    <source>
        <strain evidence="2 3">CBS 117626</strain>
    </source>
</reference>
<sequence>MCIRRITSFFYTFLCCLGGCGGCGGCEDSDEKCEDLTSFEGEMPIAARMEATSVVRYVNDAYFIAICHTVVETTHIDPQADCGSGQDMETKASTPDNVSDTSTLIGNAETEIIRSASSIQSNERIIIEKDTEIVLPCPTFVDNYTGCRMVELRYVTSMYLDPIVIPLDDCEFNKCESGESDSDDDEVEALFRYKDLKFCASVPFGYVKARAEMDPAVVD</sequence>
<dbReference type="EMBL" id="ML738626">
    <property type="protein sequence ID" value="KAE8162676.1"/>
    <property type="molecule type" value="Genomic_DNA"/>
</dbReference>
<feature type="signal peptide" evidence="1">
    <location>
        <begin position="1"/>
        <end position="25"/>
    </location>
</feature>
<evidence type="ECO:0000313" key="2">
    <source>
        <dbReference type="EMBL" id="KAE8162676.1"/>
    </source>
</evidence>
<keyword evidence="3" id="KW-1185">Reference proteome</keyword>
<protein>
    <submittedName>
        <fullName evidence="2">Uncharacterized protein</fullName>
    </submittedName>
</protein>
<gene>
    <name evidence="2" type="ORF">BDV40DRAFT_157609</name>
</gene>
<name>A0A5N6UVK2_ASPTM</name>
<dbReference type="AlphaFoldDB" id="A0A5N6UVK2"/>
<accession>A0A5N6UVK2</accession>
<feature type="chain" id="PRO_5025054493" evidence="1">
    <location>
        <begin position="26"/>
        <end position="219"/>
    </location>
</feature>
<evidence type="ECO:0000256" key="1">
    <source>
        <dbReference type="SAM" id="SignalP"/>
    </source>
</evidence>
<dbReference type="Proteomes" id="UP000326950">
    <property type="component" value="Unassembled WGS sequence"/>
</dbReference>
<keyword evidence="1" id="KW-0732">Signal</keyword>
<proteinExistence type="predicted"/>